<sequence length="105" mass="11350">MDTNAQAPDIILSGSPVALAAPELTTSDPQVALSAPQVNPSLPPQLKVLEDQLKRLRQREEVNEPEVSLPVDVTETATSNANTLEPRDNPQAENGESKSIYICFK</sequence>
<proteinExistence type="predicted"/>
<dbReference type="HOGENOM" id="CLU_2238311_0_0_1"/>
<protein>
    <submittedName>
        <fullName evidence="2">Uncharacterized protein</fullName>
    </submittedName>
</protein>
<dbReference type="AlphaFoldDB" id="A0A0C9UVU1"/>
<reference evidence="2 3" key="1">
    <citation type="submission" date="2014-06" db="EMBL/GenBank/DDBJ databases">
        <title>Evolutionary Origins and Diversification of the Mycorrhizal Mutualists.</title>
        <authorList>
            <consortium name="DOE Joint Genome Institute"/>
            <consortium name="Mycorrhizal Genomics Consortium"/>
            <person name="Kohler A."/>
            <person name="Kuo A."/>
            <person name="Nagy L.G."/>
            <person name="Floudas D."/>
            <person name="Copeland A."/>
            <person name="Barry K.W."/>
            <person name="Cichocki N."/>
            <person name="Veneault-Fourrey C."/>
            <person name="LaButti K."/>
            <person name="Lindquist E.A."/>
            <person name="Lipzen A."/>
            <person name="Lundell T."/>
            <person name="Morin E."/>
            <person name="Murat C."/>
            <person name="Riley R."/>
            <person name="Ohm R."/>
            <person name="Sun H."/>
            <person name="Tunlid A."/>
            <person name="Henrissat B."/>
            <person name="Grigoriev I.V."/>
            <person name="Hibbett D.S."/>
            <person name="Martin F."/>
        </authorList>
    </citation>
    <scope>NUCLEOTIDE SEQUENCE [LARGE SCALE GENOMIC DNA]</scope>
    <source>
        <strain evidence="2 3">SS14</strain>
    </source>
</reference>
<evidence type="ECO:0000313" key="2">
    <source>
        <dbReference type="EMBL" id="KIJ29411.1"/>
    </source>
</evidence>
<feature type="region of interest" description="Disordered" evidence="1">
    <location>
        <begin position="74"/>
        <end position="98"/>
    </location>
</feature>
<name>A0A0C9UVU1_SPHS4</name>
<dbReference type="Proteomes" id="UP000054279">
    <property type="component" value="Unassembled WGS sequence"/>
</dbReference>
<accession>A0A0C9UVU1</accession>
<evidence type="ECO:0000256" key="1">
    <source>
        <dbReference type="SAM" id="MobiDB-lite"/>
    </source>
</evidence>
<keyword evidence="3" id="KW-1185">Reference proteome</keyword>
<evidence type="ECO:0000313" key="3">
    <source>
        <dbReference type="Proteomes" id="UP000054279"/>
    </source>
</evidence>
<gene>
    <name evidence="2" type="ORF">M422DRAFT_54182</name>
</gene>
<dbReference type="EMBL" id="KN837284">
    <property type="protein sequence ID" value="KIJ29411.1"/>
    <property type="molecule type" value="Genomic_DNA"/>
</dbReference>
<organism evidence="2 3">
    <name type="scientific">Sphaerobolus stellatus (strain SS14)</name>
    <dbReference type="NCBI Taxonomy" id="990650"/>
    <lineage>
        <taxon>Eukaryota</taxon>
        <taxon>Fungi</taxon>
        <taxon>Dikarya</taxon>
        <taxon>Basidiomycota</taxon>
        <taxon>Agaricomycotina</taxon>
        <taxon>Agaricomycetes</taxon>
        <taxon>Phallomycetidae</taxon>
        <taxon>Geastrales</taxon>
        <taxon>Sphaerobolaceae</taxon>
        <taxon>Sphaerobolus</taxon>
    </lineage>
</organism>